<dbReference type="SUPFAM" id="SSF52283">
    <property type="entry name" value="Formate/glycerate dehydrogenase catalytic domain-like"/>
    <property type="match status" value="1"/>
</dbReference>
<comment type="caution">
    <text evidence="7">The sequence shown here is derived from an EMBL/GenBank/DDBJ whole genome shotgun (WGS) entry which is preliminary data.</text>
</comment>
<accession>A0A4Q7NPR6</accession>
<sequence length="299" mass="31300">MHALICIDGITAPDGVRVTRWDGRSALPDDVADVGFLVPPYIRSTETIAAAVPHLPALQVVQTLSAGVDSFLPLVPDGVTLCNAKGVHDASTAELAVALALSALRDLPAFALAQDRGEWKPRSTRGLADRRVLILGYGSIGAAVERRLAGFEVEVTRVARRPREGVHGLDELPQLLPHAEVVIVLVPLTDASRGLVDAEFLAALPDGAVLVNVARGPVVDTDALLAELQSGRLLAGLDVTEPEPLPAGHPLWSAPGLVLTPHVGGGTSAMHPRAQALVTAQLARWAAGEPLENVITGDY</sequence>
<dbReference type="RefSeq" id="WP_130493235.1">
    <property type="nucleotide sequence ID" value="NZ_SGXD01000003.1"/>
</dbReference>
<name>A0A4Q7NPR6_9ACTN</name>
<dbReference type="GO" id="GO:0016618">
    <property type="term" value="F:hydroxypyruvate reductase [NAD(P)H] activity"/>
    <property type="evidence" value="ECO:0007669"/>
    <property type="project" value="TreeGrafter"/>
</dbReference>
<dbReference type="OrthoDB" id="4324715at2"/>
<dbReference type="InterPro" id="IPR006140">
    <property type="entry name" value="D-isomer_DH_NAD-bd"/>
</dbReference>
<dbReference type="GO" id="GO:0005829">
    <property type="term" value="C:cytosol"/>
    <property type="evidence" value="ECO:0007669"/>
    <property type="project" value="TreeGrafter"/>
</dbReference>
<keyword evidence="2 4" id="KW-0560">Oxidoreductase</keyword>
<protein>
    <submittedName>
        <fullName evidence="7">Phosphoglycerate dehydrogenase-like enzyme</fullName>
    </submittedName>
</protein>
<dbReference type="GO" id="GO:0051287">
    <property type="term" value="F:NAD binding"/>
    <property type="evidence" value="ECO:0007669"/>
    <property type="project" value="InterPro"/>
</dbReference>
<dbReference type="CDD" id="cd12166">
    <property type="entry name" value="2-Hacid_dh_7"/>
    <property type="match status" value="1"/>
</dbReference>
<dbReference type="PANTHER" id="PTHR10996">
    <property type="entry name" value="2-HYDROXYACID DEHYDROGENASE-RELATED"/>
    <property type="match status" value="1"/>
</dbReference>
<keyword evidence="3" id="KW-0520">NAD</keyword>
<dbReference type="PANTHER" id="PTHR10996:SF178">
    <property type="entry name" value="2-HYDROXYACID DEHYDROGENASE YGL185C-RELATED"/>
    <property type="match status" value="1"/>
</dbReference>
<organism evidence="7 8">
    <name type="scientific">Motilibacter rhizosphaerae</name>
    <dbReference type="NCBI Taxonomy" id="598652"/>
    <lineage>
        <taxon>Bacteria</taxon>
        <taxon>Bacillati</taxon>
        <taxon>Actinomycetota</taxon>
        <taxon>Actinomycetes</taxon>
        <taxon>Motilibacterales</taxon>
        <taxon>Motilibacteraceae</taxon>
        <taxon>Motilibacter</taxon>
    </lineage>
</organism>
<evidence type="ECO:0000313" key="7">
    <source>
        <dbReference type="EMBL" id="RZS87048.1"/>
    </source>
</evidence>
<dbReference type="Proteomes" id="UP000293638">
    <property type="component" value="Unassembled WGS sequence"/>
</dbReference>
<dbReference type="GO" id="GO:0030267">
    <property type="term" value="F:glyoxylate reductase (NADPH) activity"/>
    <property type="evidence" value="ECO:0007669"/>
    <property type="project" value="TreeGrafter"/>
</dbReference>
<comment type="similarity">
    <text evidence="1 4">Belongs to the D-isomer specific 2-hydroxyacid dehydrogenase family.</text>
</comment>
<dbReference type="InterPro" id="IPR050223">
    <property type="entry name" value="D-isomer_2-hydroxyacid_DH"/>
</dbReference>
<dbReference type="InterPro" id="IPR029753">
    <property type="entry name" value="D-isomer_DH_CS"/>
</dbReference>
<dbReference type="PROSITE" id="PS00671">
    <property type="entry name" value="D_2_HYDROXYACID_DH_3"/>
    <property type="match status" value="1"/>
</dbReference>
<evidence type="ECO:0000256" key="4">
    <source>
        <dbReference type="RuleBase" id="RU003719"/>
    </source>
</evidence>
<evidence type="ECO:0000259" key="5">
    <source>
        <dbReference type="Pfam" id="PF00389"/>
    </source>
</evidence>
<keyword evidence="8" id="KW-1185">Reference proteome</keyword>
<dbReference type="InterPro" id="IPR036291">
    <property type="entry name" value="NAD(P)-bd_dom_sf"/>
</dbReference>
<evidence type="ECO:0000259" key="6">
    <source>
        <dbReference type="Pfam" id="PF02826"/>
    </source>
</evidence>
<dbReference type="Pfam" id="PF00389">
    <property type="entry name" value="2-Hacid_dh"/>
    <property type="match status" value="1"/>
</dbReference>
<reference evidence="7 8" key="1">
    <citation type="submission" date="2019-02" db="EMBL/GenBank/DDBJ databases">
        <title>Genomic Encyclopedia of Type Strains, Phase IV (KMG-IV): sequencing the most valuable type-strain genomes for metagenomic binning, comparative biology and taxonomic classification.</title>
        <authorList>
            <person name="Goeker M."/>
        </authorList>
    </citation>
    <scope>NUCLEOTIDE SEQUENCE [LARGE SCALE GENOMIC DNA]</scope>
    <source>
        <strain evidence="7 8">DSM 45622</strain>
    </source>
</reference>
<dbReference type="Gene3D" id="3.40.50.720">
    <property type="entry name" value="NAD(P)-binding Rossmann-like Domain"/>
    <property type="match status" value="2"/>
</dbReference>
<evidence type="ECO:0000256" key="3">
    <source>
        <dbReference type="ARBA" id="ARBA00023027"/>
    </source>
</evidence>
<dbReference type="InterPro" id="IPR006139">
    <property type="entry name" value="D-isomer_2_OHA_DH_cat_dom"/>
</dbReference>
<dbReference type="Pfam" id="PF02826">
    <property type="entry name" value="2-Hacid_dh_C"/>
    <property type="match status" value="1"/>
</dbReference>
<evidence type="ECO:0000256" key="1">
    <source>
        <dbReference type="ARBA" id="ARBA00005854"/>
    </source>
</evidence>
<dbReference type="EMBL" id="SGXD01000003">
    <property type="protein sequence ID" value="RZS87048.1"/>
    <property type="molecule type" value="Genomic_DNA"/>
</dbReference>
<gene>
    <name evidence="7" type="ORF">EV189_2470</name>
</gene>
<feature type="domain" description="D-isomer specific 2-hydroxyacid dehydrogenase catalytic" evidence="5">
    <location>
        <begin position="47"/>
        <end position="295"/>
    </location>
</feature>
<proteinExistence type="inferred from homology"/>
<dbReference type="SUPFAM" id="SSF51735">
    <property type="entry name" value="NAD(P)-binding Rossmann-fold domains"/>
    <property type="match status" value="1"/>
</dbReference>
<evidence type="ECO:0000256" key="2">
    <source>
        <dbReference type="ARBA" id="ARBA00023002"/>
    </source>
</evidence>
<feature type="domain" description="D-isomer specific 2-hydroxyacid dehydrogenase NAD-binding" evidence="6">
    <location>
        <begin position="97"/>
        <end position="264"/>
    </location>
</feature>
<dbReference type="AlphaFoldDB" id="A0A4Q7NPR6"/>
<evidence type="ECO:0000313" key="8">
    <source>
        <dbReference type="Proteomes" id="UP000293638"/>
    </source>
</evidence>
<dbReference type="FunFam" id="3.40.50.720:FF:000593">
    <property type="entry name" value="Dihydrofolate reductase"/>
    <property type="match status" value="1"/>
</dbReference>